<evidence type="ECO:0000256" key="1">
    <source>
        <dbReference type="SAM" id="Phobius"/>
    </source>
</evidence>
<keyword evidence="1" id="KW-0812">Transmembrane</keyword>
<dbReference type="AlphaFoldDB" id="A0A967AJQ2"/>
<comment type="caution">
    <text evidence="2">The sequence shown here is derived from an EMBL/GenBank/DDBJ whole genome shotgun (WGS) entry which is preliminary data.</text>
</comment>
<reference evidence="2" key="1">
    <citation type="submission" date="2020-03" db="EMBL/GenBank/DDBJ databases">
        <title>Psychroflexus Maritimus sp. nov., isolate from marine sediment.</title>
        <authorList>
            <person name="Zhong Y.-L."/>
        </authorList>
    </citation>
    <scope>NUCLEOTIDE SEQUENCE</scope>
    <source>
        <strain evidence="2">C1</strain>
    </source>
</reference>
<organism evidence="2 3">
    <name type="scientific">Psychroflexus maritimus</name>
    <dbReference type="NCBI Taxonomy" id="2714865"/>
    <lineage>
        <taxon>Bacteria</taxon>
        <taxon>Pseudomonadati</taxon>
        <taxon>Bacteroidota</taxon>
        <taxon>Flavobacteriia</taxon>
        <taxon>Flavobacteriales</taxon>
        <taxon>Flavobacteriaceae</taxon>
        <taxon>Psychroflexus</taxon>
    </lineage>
</organism>
<keyword evidence="3" id="KW-1185">Reference proteome</keyword>
<sequence>MMKNVTSELNNLLTKFDEGKTSLNEEQRLKKLLEETNFYSNNFYKNYFEAIEANKKTQEAEDIIDFSFIDEEFSGNLPNNDFLPWKAVFKVAAVFAIIASVFYLGNFQQNNTQEAKAEMAYEQTLQALHFVGSKMNTAKEKVNYLEIYKQTTSPYININNE</sequence>
<dbReference type="Proteomes" id="UP000643701">
    <property type="component" value="Unassembled WGS sequence"/>
</dbReference>
<keyword evidence="1" id="KW-1133">Transmembrane helix</keyword>
<evidence type="ECO:0000313" key="3">
    <source>
        <dbReference type="Proteomes" id="UP000643701"/>
    </source>
</evidence>
<proteinExistence type="predicted"/>
<dbReference type="EMBL" id="JAANAS010000039">
    <property type="protein sequence ID" value="NGZ89624.1"/>
    <property type="molecule type" value="Genomic_DNA"/>
</dbReference>
<gene>
    <name evidence="2" type="ORF">G7034_05085</name>
</gene>
<accession>A0A967AJQ2</accession>
<dbReference type="RefSeq" id="WP_166399885.1">
    <property type="nucleotide sequence ID" value="NZ_JAANAS010000039.1"/>
</dbReference>
<name>A0A967AJQ2_9FLAO</name>
<keyword evidence="1" id="KW-0472">Membrane</keyword>
<protein>
    <submittedName>
        <fullName evidence="2">Uncharacterized protein</fullName>
    </submittedName>
</protein>
<feature type="transmembrane region" description="Helical" evidence="1">
    <location>
        <begin position="87"/>
        <end position="106"/>
    </location>
</feature>
<evidence type="ECO:0000313" key="2">
    <source>
        <dbReference type="EMBL" id="NGZ89624.1"/>
    </source>
</evidence>